<dbReference type="SMART" id="SM00507">
    <property type="entry name" value="HNHc"/>
    <property type="match status" value="1"/>
</dbReference>
<dbReference type="RefSeq" id="WP_165884412.1">
    <property type="nucleotide sequence ID" value="NZ_CP035810.1"/>
</dbReference>
<name>A0A6G8KYY7_9MICO</name>
<dbReference type="KEGG" id="blut:EW640_12645"/>
<dbReference type="GO" id="GO:0008270">
    <property type="term" value="F:zinc ion binding"/>
    <property type="evidence" value="ECO:0007669"/>
    <property type="project" value="InterPro"/>
</dbReference>
<feature type="region of interest" description="Disordered" evidence="2">
    <location>
        <begin position="68"/>
        <end position="87"/>
    </location>
</feature>
<dbReference type="Pfam" id="PF02720">
    <property type="entry name" value="DUF222"/>
    <property type="match status" value="1"/>
</dbReference>
<reference evidence="4 5" key="1">
    <citation type="submission" date="2019-02" db="EMBL/GenBank/DDBJ databases">
        <title>Complete Genome Sequence and Methylome Analysis of Brevibacterium luteolum NEB1784.</title>
        <authorList>
            <person name="Fomenkov A."/>
            <person name="Roberts R.J."/>
        </authorList>
    </citation>
    <scope>NUCLEOTIDE SEQUENCE [LARGE SCALE GENOMIC DNA]</scope>
    <source>
        <strain evidence="4 5">NEB1784</strain>
    </source>
</reference>
<evidence type="ECO:0000259" key="3">
    <source>
        <dbReference type="SMART" id="SM00507"/>
    </source>
</evidence>
<protein>
    <submittedName>
        <fullName evidence="4">HNH endonuclease</fullName>
    </submittedName>
</protein>
<keyword evidence="4" id="KW-0255">Endonuclease</keyword>
<evidence type="ECO:0000313" key="5">
    <source>
        <dbReference type="Proteomes" id="UP000501518"/>
    </source>
</evidence>
<feature type="region of interest" description="Disordered" evidence="2">
    <location>
        <begin position="512"/>
        <end position="546"/>
    </location>
</feature>
<dbReference type="AlphaFoldDB" id="A0A6G8KYY7"/>
<accession>A0A6G8KYY7</accession>
<gene>
    <name evidence="4" type="ORF">EW640_12645</name>
</gene>
<feature type="region of interest" description="Disordered" evidence="2">
    <location>
        <begin position="483"/>
        <end position="502"/>
    </location>
</feature>
<evidence type="ECO:0000256" key="2">
    <source>
        <dbReference type="SAM" id="MobiDB-lite"/>
    </source>
</evidence>
<evidence type="ECO:0000313" key="4">
    <source>
        <dbReference type="EMBL" id="QIN30027.1"/>
    </source>
</evidence>
<evidence type="ECO:0000256" key="1">
    <source>
        <dbReference type="ARBA" id="ARBA00023450"/>
    </source>
</evidence>
<keyword evidence="4" id="KW-0540">Nuclease</keyword>
<sequence>MTATIEAHAPVSAGAYRTRFCAFEKSLSALERAQLQGYEEMFGVVLERVRSDSRDNIDTQVDALHSLASADPTEATAEPQTAGEASNTARAEALTWLRERIGTPTLAALAHALDVTSNTAWSRVTGAATAFIGLPKLTAKVRAGKLSFDRFTYAASQAATIDPTLLGQLDTLLASINATKKSVYFSEVKAAIAALVTRAEQAQQIRERRRVEAFYDQHGRGTLIVQGPSHEIALLHARLEGMARCVVRGYTAGFDLPDNHVFADSRSFEQLKYDFLIGATIGGDVNTLDLAQEALAKRQEASGHTSSPLDPLADDLADLLSDTPVSCPASGQWLARQAKITITVPAMALTESPAADELPGSVDGSPVSADVARQLVGSAGDTVYRLLTDPNTGEVLDHVATTYTISERMRHALVARWRYCTAPGCDRPATKAELDHIEPFNHRHPTRGGPTSMENLHPLCKHHHQLKTQGVFRLRREPRTGVLTWTLPGGTTATTHPPGSVLHRRHAELITNTTPGKAETQSQPGSPDPHNEPNDGLFSPAEACPS</sequence>
<dbReference type="InterPro" id="IPR003615">
    <property type="entry name" value="HNH_nuc"/>
</dbReference>
<dbReference type="InterPro" id="IPR002711">
    <property type="entry name" value="HNH"/>
</dbReference>
<keyword evidence="4" id="KW-0378">Hydrolase</keyword>
<dbReference type="GO" id="GO:0003676">
    <property type="term" value="F:nucleic acid binding"/>
    <property type="evidence" value="ECO:0007669"/>
    <property type="project" value="InterPro"/>
</dbReference>
<feature type="compositionally biased region" description="Low complexity" evidence="2">
    <location>
        <begin position="484"/>
        <end position="499"/>
    </location>
</feature>
<comment type="similarity">
    <text evidence="1">Belongs to the Rv1128c/1148c/1588c/1702c/1945/3466 family.</text>
</comment>
<dbReference type="Pfam" id="PF01844">
    <property type="entry name" value="HNH"/>
    <property type="match status" value="1"/>
</dbReference>
<feature type="compositionally biased region" description="Polar residues" evidence="2">
    <location>
        <begin position="512"/>
        <end position="525"/>
    </location>
</feature>
<feature type="domain" description="HNH nuclease" evidence="3">
    <location>
        <begin position="408"/>
        <end position="465"/>
    </location>
</feature>
<dbReference type="CDD" id="cd00085">
    <property type="entry name" value="HNHc"/>
    <property type="match status" value="1"/>
</dbReference>
<proteinExistence type="inferred from homology"/>
<organism evidence="4 5">
    <name type="scientific">Brevibacterium luteolum</name>
    <dbReference type="NCBI Taxonomy" id="199591"/>
    <lineage>
        <taxon>Bacteria</taxon>
        <taxon>Bacillati</taxon>
        <taxon>Actinomycetota</taxon>
        <taxon>Actinomycetes</taxon>
        <taxon>Micrococcales</taxon>
        <taxon>Brevibacteriaceae</taxon>
        <taxon>Brevibacterium</taxon>
    </lineage>
</organism>
<dbReference type="Gene3D" id="1.10.30.50">
    <property type="match status" value="1"/>
</dbReference>
<dbReference type="EMBL" id="CP035810">
    <property type="protein sequence ID" value="QIN30027.1"/>
    <property type="molecule type" value="Genomic_DNA"/>
</dbReference>
<dbReference type="GO" id="GO:0004519">
    <property type="term" value="F:endonuclease activity"/>
    <property type="evidence" value="ECO:0007669"/>
    <property type="project" value="UniProtKB-KW"/>
</dbReference>
<dbReference type="Proteomes" id="UP000501518">
    <property type="component" value="Chromosome"/>
</dbReference>
<dbReference type="InterPro" id="IPR003870">
    <property type="entry name" value="DUF222"/>
</dbReference>